<dbReference type="PANTHER" id="PTHR30258:SF2">
    <property type="entry name" value="COMG OPERON PROTEIN 1"/>
    <property type="match status" value="1"/>
</dbReference>
<organism evidence="5 6">
    <name type="scientific">Rhodopirellula islandica</name>
    <dbReference type="NCBI Taxonomy" id="595434"/>
    <lineage>
        <taxon>Bacteria</taxon>
        <taxon>Pseudomonadati</taxon>
        <taxon>Planctomycetota</taxon>
        <taxon>Planctomycetia</taxon>
        <taxon>Pirellulales</taxon>
        <taxon>Pirellulaceae</taxon>
        <taxon>Rhodopirellula</taxon>
    </lineage>
</organism>
<evidence type="ECO:0000256" key="1">
    <source>
        <dbReference type="ARBA" id="ARBA00006611"/>
    </source>
</evidence>
<keyword evidence="6" id="KW-1185">Reference proteome</keyword>
<dbReference type="Gene3D" id="3.40.50.300">
    <property type="entry name" value="P-loop containing nucleotide triphosphate hydrolases"/>
    <property type="match status" value="1"/>
</dbReference>
<dbReference type="AlphaFoldDB" id="A0A0J1B6L3"/>
<dbReference type="RefSeq" id="WP_047816495.1">
    <property type="nucleotide sequence ID" value="NZ_LECT01000044.1"/>
</dbReference>
<dbReference type="GO" id="GO:0016887">
    <property type="term" value="F:ATP hydrolysis activity"/>
    <property type="evidence" value="ECO:0007669"/>
    <property type="project" value="TreeGrafter"/>
</dbReference>
<dbReference type="OrthoDB" id="244550at2"/>
<dbReference type="PANTHER" id="PTHR30258">
    <property type="entry name" value="TYPE II SECRETION SYSTEM PROTEIN GSPE-RELATED"/>
    <property type="match status" value="1"/>
</dbReference>
<dbReference type="InterPro" id="IPR001482">
    <property type="entry name" value="T2SS/T4SS_dom"/>
</dbReference>
<dbReference type="InterPro" id="IPR027417">
    <property type="entry name" value="P-loop_NTPase"/>
</dbReference>
<dbReference type="SUPFAM" id="SSF52540">
    <property type="entry name" value="P-loop containing nucleoside triphosphate hydrolases"/>
    <property type="match status" value="1"/>
</dbReference>
<dbReference type="GO" id="GO:0005886">
    <property type="term" value="C:plasma membrane"/>
    <property type="evidence" value="ECO:0007669"/>
    <property type="project" value="TreeGrafter"/>
</dbReference>
<dbReference type="STRING" id="595434.RISK_005501"/>
<feature type="domain" description="Bacterial type II secretion system protein E" evidence="4">
    <location>
        <begin position="50"/>
        <end position="441"/>
    </location>
</feature>
<keyword evidence="3" id="KW-0067">ATP-binding</keyword>
<dbReference type="EMBL" id="LECT01000044">
    <property type="protein sequence ID" value="KLU02435.1"/>
    <property type="molecule type" value="Genomic_DNA"/>
</dbReference>
<comment type="caution">
    <text evidence="5">The sequence shown here is derived from an EMBL/GenBank/DDBJ whole genome shotgun (WGS) entry which is preliminary data.</text>
</comment>
<accession>A0A0J1B6L3</accession>
<name>A0A0J1B6L3_RHOIS</name>
<gene>
    <name evidence="5" type="ORF">RISK_005501</name>
</gene>
<evidence type="ECO:0000313" key="6">
    <source>
        <dbReference type="Proteomes" id="UP000036367"/>
    </source>
</evidence>
<evidence type="ECO:0000256" key="3">
    <source>
        <dbReference type="ARBA" id="ARBA00022840"/>
    </source>
</evidence>
<dbReference type="PATRIC" id="fig|595434.4.peg.5227"/>
<protein>
    <submittedName>
        <fullName evidence="5">Type II secretory pathway, ATPase PulE/Tfp pilus assembly pathway, ATPase PilB</fullName>
    </submittedName>
</protein>
<evidence type="ECO:0000259" key="4">
    <source>
        <dbReference type="Pfam" id="PF00437"/>
    </source>
</evidence>
<sequence length="446" mass="49070">MAKQSNDEVQLWQTVAPVEFVPRVKDNNELQALLISTRQGAGNAIAGGQIAHAIASRATHMLLDFSKSACAIRYQIDGAWEQLPPLDRESGDAMLYALKQLCLMNPADRRGSQKGGMQVKLVKDKYQFNVQSQGVPTGERVICRLEAEEMPFSKLADLGMRDKMIEQFKEKLNGSGNIVLITAKKSEGVSTFWNVAISAADRLVRDFQSFEPAESPDPEIINISPNLFGGDTGKTELEMVKRMVLREPDVLLFPNPPQPESLQIALEQVAEADRQVIHRMAAEGAMQALLTFVGRYPDCRKLIAENIGCVIHQRLVRRLCDNCKVGFEPPPKLLAQLGIPAGRVPLLYKPFIPPPIEQQVDESGRPAPITPCPVCNSRGYHGRIGLYEMLTPGPQLKAALGKTQDAGQLTAIAKSEGFRPVQSEAVLTVARGLTSLDELKRAFAKR</sequence>
<reference evidence="5" key="1">
    <citation type="submission" date="2015-05" db="EMBL/GenBank/DDBJ databases">
        <title>Permanent draft genome of Rhodopirellula islandicus K833.</title>
        <authorList>
            <person name="Kizina J."/>
            <person name="Richter M."/>
            <person name="Glockner F.O."/>
            <person name="Harder J."/>
        </authorList>
    </citation>
    <scope>NUCLEOTIDE SEQUENCE [LARGE SCALE GENOMIC DNA]</scope>
    <source>
        <strain evidence="5">K833</strain>
    </source>
</reference>
<dbReference type="Gene3D" id="3.30.450.90">
    <property type="match status" value="1"/>
</dbReference>
<keyword evidence="2" id="KW-0547">Nucleotide-binding</keyword>
<dbReference type="Pfam" id="PF00437">
    <property type="entry name" value="T2SSE"/>
    <property type="match status" value="1"/>
</dbReference>
<comment type="similarity">
    <text evidence="1">Belongs to the GSP E family.</text>
</comment>
<proteinExistence type="inferred from homology"/>
<dbReference type="Proteomes" id="UP000036367">
    <property type="component" value="Unassembled WGS sequence"/>
</dbReference>
<evidence type="ECO:0000313" key="5">
    <source>
        <dbReference type="EMBL" id="KLU02435.1"/>
    </source>
</evidence>
<evidence type="ECO:0000256" key="2">
    <source>
        <dbReference type="ARBA" id="ARBA00022741"/>
    </source>
</evidence>
<dbReference type="GO" id="GO:0005524">
    <property type="term" value="F:ATP binding"/>
    <property type="evidence" value="ECO:0007669"/>
    <property type="project" value="UniProtKB-KW"/>
</dbReference>